<feature type="domain" description="Glycosyltransferase 2-like" evidence="1">
    <location>
        <begin position="106"/>
        <end position="243"/>
    </location>
</feature>
<dbReference type="InterPro" id="IPR029044">
    <property type="entry name" value="Nucleotide-diphossugar_trans"/>
</dbReference>
<dbReference type="PANTHER" id="PTHR43179">
    <property type="entry name" value="RHAMNOSYLTRANSFERASE WBBL"/>
    <property type="match status" value="1"/>
</dbReference>
<feature type="domain" description="Glycosyltransferase 2-like" evidence="1">
    <location>
        <begin position="366"/>
        <end position="541"/>
    </location>
</feature>
<dbReference type="Proteomes" id="UP000060630">
    <property type="component" value="Unassembled WGS sequence"/>
</dbReference>
<dbReference type="GO" id="GO:0016757">
    <property type="term" value="F:glycosyltransferase activity"/>
    <property type="evidence" value="ECO:0007669"/>
    <property type="project" value="UniProtKB-KW"/>
</dbReference>
<gene>
    <name evidence="2" type="ORF">WL29_27045</name>
</gene>
<dbReference type="CDD" id="cd04184">
    <property type="entry name" value="GT2_RfbC_Mx_like"/>
    <property type="match status" value="1"/>
</dbReference>
<comment type="caution">
    <text evidence="2">The sequence shown here is derived from an EMBL/GenBank/DDBJ whole genome shotgun (WGS) entry which is preliminary data.</text>
</comment>
<dbReference type="Gene3D" id="3.90.550.10">
    <property type="entry name" value="Spore Coat Polysaccharide Biosynthesis Protein SpsA, Chain A"/>
    <property type="match status" value="2"/>
</dbReference>
<dbReference type="AlphaFoldDB" id="A0A119HEE3"/>
<dbReference type="SUPFAM" id="SSF53448">
    <property type="entry name" value="Nucleotide-diphospho-sugar transferases"/>
    <property type="match status" value="2"/>
</dbReference>
<protein>
    <submittedName>
        <fullName evidence="2">Glycosyl transferase family 2</fullName>
    </submittedName>
</protein>
<keyword evidence="2" id="KW-0808">Transferase</keyword>
<evidence type="ECO:0000259" key="1">
    <source>
        <dbReference type="Pfam" id="PF00535"/>
    </source>
</evidence>
<organism evidence="2 3">
    <name type="scientific">Burkholderia ubonensis</name>
    <dbReference type="NCBI Taxonomy" id="101571"/>
    <lineage>
        <taxon>Bacteria</taxon>
        <taxon>Pseudomonadati</taxon>
        <taxon>Pseudomonadota</taxon>
        <taxon>Betaproteobacteria</taxon>
        <taxon>Burkholderiales</taxon>
        <taxon>Burkholderiaceae</taxon>
        <taxon>Burkholderia</taxon>
        <taxon>Burkholderia cepacia complex</taxon>
    </lineage>
</organism>
<accession>A0A119HEE3</accession>
<evidence type="ECO:0000313" key="2">
    <source>
        <dbReference type="EMBL" id="KWA82169.1"/>
    </source>
</evidence>
<dbReference type="EMBL" id="LPHD01000069">
    <property type="protein sequence ID" value="KWA82169.1"/>
    <property type="molecule type" value="Genomic_DNA"/>
</dbReference>
<dbReference type="InterPro" id="IPR001173">
    <property type="entry name" value="Glyco_trans_2-like"/>
</dbReference>
<sequence>MTAPLRRIGRIALATRLVFQIASRQVALRGGYRNVFRHGLATFRREGINGLRARLARLSNSTGLADGTSLDELYHAWIDRYDTLTEQKRNQALAEMEHFQSAPLISIVVPTYNSDARFLQEMIESVRHQLYPHWELCIADDASTSESVKQVLEAARAQDERIKVVYRTENGHISEASNSALAIASGQFVALLDHDDVLPAHALFMAVKYMNRYPRARMFYSDEDKLSVDGKRTAPYFKSDWNPQLFLAQNMFSHFGIYETALAREAGGFRTGFEGSQDYDLALRCVELAGHDCVVHIPHVLYHWRVAPGSTASSGSEKPYALLAAIRALEEHLARTHTRATVEHPCDQHSTLRVRYALPQPAPKVSIVIPTRDGLSLIKQCIDSVFAKTNYPNYEIIVIDNGSVKSETLAYFESLKSEPRIRVIRDDSPFNYSALNNRAAAIATGDYLCLLNNDIEIISPEWLDELVGIASQPGNGAVGAALWYPNDTLQHGGVVIGLGGVAGHMHTLLPRGGFGYFCRAAAAQNLSAVTAACLVIRKSIYMEVGGLNEELAVAFNDVDFCLRVREAGYRNVWTPYAELYHHESATRGSDMDPDKYQRFVDEVRWMEKRWGHHLELDPAYNPNLTLSGHDAPFAFADPPRIGMLD</sequence>
<dbReference type="CDD" id="cd04186">
    <property type="entry name" value="GT_2_like_c"/>
    <property type="match status" value="1"/>
</dbReference>
<name>A0A119HEE3_9BURK</name>
<evidence type="ECO:0000313" key="3">
    <source>
        <dbReference type="Proteomes" id="UP000060630"/>
    </source>
</evidence>
<dbReference type="Pfam" id="PF00535">
    <property type="entry name" value="Glycos_transf_2"/>
    <property type="match status" value="2"/>
</dbReference>
<reference evidence="2 3" key="1">
    <citation type="submission" date="2015-11" db="EMBL/GenBank/DDBJ databases">
        <title>Expanding the genomic diversity of Burkholderia species for the development of highly accurate diagnostics.</title>
        <authorList>
            <person name="Sahl J."/>
            <person name="Keim P."/>
            <person name="Wagner D."/>
        </authorList>
    </citation>
    <scope>NUCLEOTIDE SEQUENCE [LARGE SCALE GENOMIC DNA]</scope>
    <source>
        <strain evidence="2 3">MSMB2087WGS</strain>
    </source>
</reference>
<dbReference type="PANTHER" id="PTHR43179:SF7">
    <property type="entry name" value="RHAMNOSYLTRANSFERASE WBBL"/>
    <property type="match status" value="1"/>
</dbReference>
<proteinExistence type="predicted"/>